<organism evidence="2 3">
    <name type="scientific">Araneus ventricosus</name>
    <name type="common">Orbweaver spider</name>
    <name type="synonym">Epeira ventricosa</name>
    <dbReference type="NCBI Taxonomy" id="182803"/>
    <lineage>
        <taxon>Eukaryota</taxon>
        <taxon>Metazoa</taxon>
        <taxon>Ecdysozoa</taxon>
        <taxon>Arthropoda</taxon>
        <taxon>Chelicerata</taxon>
        <taxon>Arachnida</taxon>
        <taxon>Araneae</taxon>
        <taxon>Araneomorphae</taxon>
        <taxon>Entelegynae</taxon>
        <taxon>Araneoidea</taxon>
        <taxon>Araneidae</taxon>
        <taxon>Araneus</taxon>
    </lineage>
</organism>
<feature type="chain" id="PRO_5021357782" evidence="1">
    <location>
        <begin position="22"/>
        <end position="105"/>
    </location>
</feature>
<accession>A0A4Y2GFX4</accession>
<dbReference type="EMBL" id="BGPR01001346">
    <property type="protein sequence ID" value="GBM51686.1"/>
    <property type="molecule type" value="Genomic_DNA"/>
</dbReference>
<keyword evidence="1" id="KW-0732">Signal</keyword>
<protein>
    <submittedName>
        <fullName evidence="2">Uncharacterized protein</fullName>
    </submittedName>
</protein>
<evidence type="ECO:0000256" key="1">
    <source>
        <dbReference type="SAM" id="SignalP"/>
    </source>
</evidence>
<name>A0A4Y2GFX4_ARAVE</name>
<sequence>MFLSSLASLWIKVQLTTLGLRARFPTFSTGSGINRGHLQMTRCLFVKSSVFPWVPNGLRLSSPTYFGNGQGVREMTLRPNWLDDPPRFEPGILQQTCCVLVNEYN</sequence>
<reference evidence="2 3" key="1">
    <citation type="journal article" date="2019" name="Sci. Rep.">
        <title>Orb-weaving spider Araneus ventricosus genome elucidates the spidroin gene catalogue.</title>
        <authorList>
            <person name="Kono N."/>
            <person name="Nakamura H."/>
            <person name="Ohtoshi R."/>
            <person name="Moran D.A.P."/>
            <person name="Shinohara A."/>
            <person name="Yoshida Y."/>
            <person name="Fujiwara M."/>
            <person name="Mori M."/>
            <person name="Tomita M."/>
            <person name="Arakawa K."/>
        </authorList>
    </citation>
    <scope>NUCLEOTIDE SEQUENCE [LARGE SCALE GENOMIC DNA]</scope>
</reference>
<keyword evidence="3" id="KW-1185">Reference proteome</keyword>
<evidence type="ECO:0000313" key="3">
    <source>
        <dbReference type="Proteomes" id="UP000499080"/>
    </source>
</evidence>
<proteinExistence type="predicted"/>
<evidence type="ECO:0000313" key="2">
    <source>
        <dbReference type="EMBL" id="GBM51686.1"/>
    </source>
</evidence>
<gene>
    <name evidence="2" type="ORF">AVEN_215333_1</name>
</gene>
<feature type="signal peptide" evidence="1">
    <location>
        <begin position="1"/>
        <end position="21"/>
    </location>
</feature>
<dbReference type="AlphaFoldDB" id="A0A4Y2GFX4"/>
<dbReference type="Proteomes" id="UP000499080">
    <property type="component" value="Unassembled WGS sequence"/>
</dbReference>
<comment type="caution">
    <text evidence="2">The sequence shown here is derived from an EMBL/GenBank/DDBJ whole genome shotgun (WGS) entry which is preliminary data.</text>
</comment>